<gene>
    <name evidence="1" type="ORF">FLONG3_5285</name>
</gene>
<keyword evidence="2" id="KW-1185">Reference proteome</keyword>
<dbReference type="AlphaFoldDB" id="A0A395SV86"/>
<evidence type="ECO:0000313" key="1">
    <source>
        <dbReference type="EMBL" id="RGP76401.1"/>
    </source>
</evidence>
<dbReference type="OrthoDB" id="5105950at2759"/>
<dbReference type="EMBL" id="PXOG01000114">
    <property type="protein sequence ID" value="RGP76401.1"/>
    <property type="molecule type" value="Genomic_DNA"/>
</dbReference>
<accession>A0A395SV86</accession>
<sequence length="184" mass="20274">MPPQAPNNGENARLNARAIRNVFPHVRGCPSGAIINYADNLTLAELQALVPFLQLLAAKMNTPATIADFRRFLLTVFDGWTSRSHVFPHPLVPERKLNDTRILVGILKQDLPLSRNQRGEGAEQRRARRVGQPVYFGLSLLWAQLGTAMDPAIAEAERPVNLLQLVLAGPTGEAEALRMIQAVD</sequence>
<comment type="caution">
    <text evidence="1">The sequence shown here is derived from an EMBL/GenBank/DDBJ whole genome shotgun (WGS) entry which is preliminary data.</text>
</comment>
<dbReference type="Proteomes" id="UP000266234">
    <property type="component" value="Unassembled WGS sequence"/>
</dbReference>
<proteinExistence type="predicted"/>
<reference evidence="1 2" key="1">
    <citation type="journal article" date="2018" name="PLoS Pathog.">
        <title>Evolution of structural diversity of trichothecenes, a family of toxins produced by plant pathogenic and entomopathogenic fungi.</title>
        <authorList>
            <person name="Proctor R.H."/>
            <person name="McCormick S.P."/>
            <person name="Kim H.S."/>
            <person name="Cardoza R.E."/>
            <person name="Stanley A.M."/>
            <person name="Lindo L."/>
            <person name="Kelly A."/>
            <person name="Brown D.W."/>
            <person name="Lee T."/>
            <person name="Vaughan M.M."/>
            <person name="Alexander N.J."/>
            <person name="Busman M."/>
            <person name="Gutierrez S."/>
        </authorList>
    </citation>
    <scope>NUCLEOTIDE SEQUENCE [LARGE SCALE GENOMIC DNA]</scope>
    <source>
        <strain evidence="1 2">NRRL 20695</strain>
    </source>
</reference>
<evidence type="ECO:0000313" key="2">
    <source>
        <dbReference type="Proteomes" id="UP000266234"/>
    </source>
</evidence>
<protein>
    <submittedName>
        <fullName evidence="1">Uncharacterized protein</fullName>
    </submittedName>
</protein>
<name>A0A395SV86_9HYPO</name>
<organism evidence="1 2">
    <name type="scientific">Fusarium longipes</name>
    <dbReference type="NCBI Taxonomy" id="694270"/>
    <lineage>
        <taxon>Eukaryota</taxon>
        <taxon>Fungi</taxon>
        <taxon>Dikarya</taxon>
        <taxon>Ascomycota</taxon>
        <taxon>Pezizomycotina</taxon>
        <taxon>Sordariomycetes</taxon>
        <taxon>Hypocreomycetidae</taxon>
        <taxon>Hypocreales</taxon>
        <taxon>Nectriaceae</taxon>
        <taxon>Fusarium</taxon>
    </lineage>
</organism>